<name>A0A6P5FU72_ANACO</name>
<keyword evidence="2" id="KW-0812">Transmembrane</keyword>
<feature type="transmembrane region" description="Helical" evidence="2">
    <location>
        <begin position="41"/>
        <end position="59"/>
    </location>
</feature>
<feature type="region of interest" description="Disordered" evidence="1">
    <location>
        <begin position="1"/>
        <end position="34"/>
    </location>
</feature>
<reference evidence="3" key="1">
    <citation type="journal article" date="2015" name="Nat. Genet.">
        <title>The pineapple genome and the evolution of CAM photosynthesis.</title>
        <authorList>
            <person name="Ming R."/>
            <person name="VanBuren R."/>
            <person name="Wai C.M."/>
            <person name="Tang H."/>
            <person name="Schatz M.C."/>
            <person name="Bowers J.E."/>
            <person name="Lyons E."/>
            <person name="Wang M.L."/>
            <person name="Chen J."/>
            <person name="Biggers E."/>
            <person name="Zhang J."/>
            <person name="Huang L."/>
            <person name="Zhang L."/>
            <person name="Miao W."/>
            <person name="Zhang J."/>
            <person name="Ye Z."/>
            <person name="Miao C."/>
            <person name="Lin Z."/>
            <person name="Wang H."/>
            <person name="Zhou H."/>
            <person name="Yim W.C."/>
            <person name="Priest H.D."/>
            <person name="Zheng C."/>
            <person name="Woodhouse M."/>
            <person name="Edger P.P."/>
            <person name="Guyot R."/>
            <person name="Guo H.B."/>
            <person name="Guo H."/>
            <person name="Zheng G."/>
            <person name="Singh R."/>
            <person name="Sharma A."/>
            <person name="Min X."/>
            <person name="Zheng Y."/>
            <person name="Lee H."/>
            <person name="Gurtowski J."/>
            <person name="Sedlazeck F.J."/>
            <person name="Harkess A."/>
            <person name="McKain M.R."/>
            <person name="Liao Z."/>
            <person name="Fang J."/>
            <person name="Liu J."/>
            <person name="Zhang X."/>
            <person name="Zhang Q."/>
            <person name="Hu W."/>
            <person name="Qin Y."/>
            <person name="Wang K."/>
            <person name="Chen L.Y."/>
            <person name="Shirley N."/>
            <person name="Lin Y.R."/>
            <person name="Liu L.Y."/>
            <person name="Hernandez A.G."/>
            <person name="Wright C.L."/>
            <person name="Bulone V."/>
            <person name="Tuskan G.A."/>
            <person name="Heath K."/>
            <person name="Zee F."/>
            <person name="Moore P.H."/>
            <person name="Sunkar R."/>
            <person name="Leebens-Mack J.H."/>
            <person name="Mockler T."/>
            <person name="Bennetzen J.L."/>
            <person name="Freeling M."/>
            <person name="Sankoff D."/>
            <person name="Paterson A.H."/>
            <person name="Zhu X."/>
            <person name="Yang X."/>
            <person name="Smith J.A."/>
            <person name="Cushman J.C."/>
            <person name="Paull R.E."/>
            <person name="Yu Q."/>
        </authorList>
    </citation>
    <scope>NUCLEOTIDE SEQUENCE [LARGE SCALE GENOMIC DNA]</scope>
    <source>
        <strain evidence="3">cv. F153</strain>
    </source>
</reference>
<keyword evidence="2" id="KW-1133">Transmembrane helix</keyword>
<feature type="transmembrane region" description="Helical" evidence="2">
    <location>
        <begin position="129"/>
        <end position="148"/>
    </location>
</feature>
<dbReference type="Gramene" id="Aco005722.1.mrna1">
    <property type="protein sequence ID" value="Aco005722.1.mrna1.cds1"/>
    <property type="gene ID" value="Aco005722.1.path1"/>
</dbReference>
<sequence length="166" mass="18651">MADEKAHAEQNRQDADQNQNQNQNPPPAQPGRGGLDAFSRLPSAGLIFLGFNTAVAVYRARDNPWLVSFVVLSFLDLLLLFYCLHLHEAAPRNSPRRRHLRTAVWFLASFLTVMFSYRVAAMMPLPVAVLVWGAAALTVGLGFYWFFINTPDADNQKQQPKKLGRP</sequence>
<dbReference type="PANTHER" id="PTHR46610">
    <property type="entry name" value="OS05G0181300 PROTEIN"/>
    <property type="match status" value="1"/>
</dbReference>
<feature type="compositionally biased region" description="Basic and acidic residues" evidence="1">
    <location>
        <begin position="1"/>
        <end position="15"/>
    </location>
</feature>
<accession>A0A6P5FU72</accession>
<organism evidence="3 4">
    <name type="scientific">Ananas comosus</name>
    <name type="common">Pineapple</name>
    <name type="synonym">Ananas ananas</name>
    <dbReference type="NCBI Taxonomy" id="4615"/>
    <lineage>
        <taxon>Eukaryota</taxon>
        <taxon>Viridiplantae</taxon>
        <taxon>Streptophyta</taxon>
        <taxon>Embryophyta</taxon>
        <taxon>Tracheophyta</taxon>
        <taxon>Spermatophyta</taxon>
        <taxon>Magnoliopsida</taxon>
        <taxon>Liliopsida</taxon>
        <taxon>Poales</taxon>
        <taxon>Bromeliaceae</taxon>
        <taxon>Bromelioideae</taxon>
        <taxon>Ananas</taxon>
    </lineage>
</organism>
<evidence type="ECO:0000256" key="2">
    <source>
        <dbReference type="SAM" id="Phobius"/>
    </source>
</evidence>
<dbReference type="PANTHER" id="PTHR46610:SF20">
    <property type="entry name" value="OS05G0181300 PROTEIN"/>
    <property type="match status" value="1"/>
</dbReference>
<reference evidence="4" key="2">
    <citation type="submission" date="2025-08" db="UniProtKB">
        <authorList>
            <consortium name="RefSeq"/>
        </authorList>
    </citation>
    <scope>IDENTIFICATION</scope>
    <source>
        <tissue evidence="4">Leaf</tissue>
    </source>
</reference>
<dbReference type="AlphaFoldDB" id="A0A6P5FU72"/>
<feature type="transmembrane region" description="Helical" evidence="2">
    <location>
        <begin position="104"/>
        <end position="123"/>
    </location>
</feature>
<dbReference type="RefSeq" id="XP_020099212.1">
    <property type="nucleotide sequence ID" value="XM_020243623.1"/>
</dbReference>
<keyword evidence="2" id="KW-0472">Membrane</keyword>
<evidence type="ECO:0000256" key="1">
    <source>
        <dbReference type="SAM" id="MobiDB-lite"/>
    </source>
</evidence>
<dbReference type="Pfam" id="PF20100">
    <property type="entry name" value="DUF6490"/>
    <property type="match status" value="1"/>
</dbReference>
<dbReference type="Proteomes" id="UP000515123">
    <property type="component" value="Linkage group 11"/>
</dbReference>
<proteinExistence type="predicted"/>
<protein>
    <submittedName>
        <fullName evidence="4">Uncharacterized protein LOC109717733</fullName>
    </submittedName>
</protein>
<dbReference type="InterPro" id="IPR045501">
    <property type="entry name" value="DUF6490"/>
</dbReference>
<evidence type="ECO:0000313" key="3">
    <source>
        <dbReference type="Proteomes" id="UP000515123"/>
    </source>
</evidence>
<dbReference type="GeneID" id="109717733"/>
<gene>
    <name evidence="4" type="primary">LOC109717733</name>
</gene>
<evidence type="ECO:0000313" key="4">
    <source>
        <dbReference type="RefSeq" id="XP_020099212.1"/>
    </source>
</evidence>
<keyword evidence="3" id="KW-1185">Reference proteome</keyword>
<feature type="transmembrane region" description="Helical" evidence="2">
    <location>
        <begin position="65"/>
        <end position="84"/>
    </location>
</feature>
<dbReference type="OrthoDB" id="637071at2759"/>